<dbReference type="GO" id="GO:0006355">
    <property type="term" value="P:regulation of DNA-templated transcription"/>
    <property type="evidence" value="ECO:0000318"/>
    <property type="project" value="GO_Central"/>
</dbReference>
<dbReference type="InterPro" id="IPR000535">
    <property type="entry name" value="MSP_dom"/>
</dbReference>
<evidence type="ECO:0000256" key="6">
    <source>
        <dbReference type="PROSITE-ProRule" id="PRU10141"/>
    </source>
</evidence>
<dbReference type="PROSITE" id="PS00107">
    <property type="entry name" value="PROTEIN_KINASE_ATP"/>
    <property type="match status" value="1"/>
</dbReference>
<dbReference type="InterPro" id="IPR008962">
    <property type="entry name" value="PapD-like_sf"/>
</dbReference>
<proteinExistence type="predicted"/>
<keyword evidence="5" id="KW-0853">WD repeat</keyword>
<dbReference type="AlphaFoldDB" id="A0A3B6SQ30"/>
<dbReference type="PANTHER" id="PTHR44083:SF5">
    <property type="entry name" value="PROTEIN TOPLESS-RELATED PROTEIN 2"/>
    <property type="match status" value="1"/>
</dbReference>
<dbReference type="SMART" id="SM00320">
    <property type="entry name" value="WD40"/>
    <property type="match status" value="5"/>
</dbReference>
<dbReference type="SUPFAM" id="SSF50978">
    <property type="entry name" value="WD40 repeat-like"/>
    <property type="match status" value="1"/>
</dbReference>
<dbReference type="RefSeq" id="XP_044433445.1">
    <property type="nucleotide sequence ID" value="XM_044577510.1"/>
</dbReference>
<keyword evidence="1" id="KW-0808">Transferase</keyword>
<dbReference type="RefSeq" id="XP_044433447.1">
    <property type="nucleotide sequence ID" value="XM_044577512.1"/>
</dbReference>
<dbReference type="PROSITE" id="PS50011">
    <property type="entry name" value="PROTEIN_KINASE_DOM"/>
    <property type="match status" value="1"/>
</dbReference>
<dbReference type="EnsemblPlants" id="TraesCS7B02G462600.1">
    <property type="protein sequence ID" value="TraesCS7B02G462600.1"/>
    <property type="gene ID" value="TraesCS7B02G462600"/>
</dbReference>
<sequence length="863" mass="97347">MDFEFLERILDGREKPTNLSFALLKHITENFSDDREIGHGGFATVYKGVLPNESVAVKRIRNGYTINETFFYREVDSLLNIEHKNVVRFLGFCASTDQIAIPIGGSKEHIYAEVRERLLCFEYISNGSLKRYITDELRGLEWNTRYEIIRGICEGLHHLHKEKQIYHMDLKPENILLDKDMVPKITDFGLSRLDEKSKTMSEDRHGSPGYCAPEYLHRGKMSFKSDMYSLGVIIMELLTGEKAIHSNNNNVLRRWRHRWKKTGKETLLVYEQVAKCVEIGLLCLEIDPSKRPFIWDIIHAIREMEGVNGTISNHSEYTFGQLNPYSKDDMLGIEPLDLHFPFQLNKKSSCTFQLTNETDSYIAFNVEHMNPLSYCALPQKGIIPPRSKCNVEITMEPQGKALRDRTSEFTVWSTKVNDGLTIEDITTSMFIQEATNVVDEVNLDVVFDASEACMVAGRTPDVKPRITDGCEKLKNWKLVDIFDPGHLQAWHCPDSATYPTKVVRLLYTNYGTALLSLGSDGVHKLWKWKRSDRNHKLKSTASVSPHLWQPESGLVMVNYASDGIPKEKPACIVVSKNDFYVVSASGGEISLYNMRTFKVMATFMAPPPAATFLAFYPHNNNIIAIGLEDSTIQIYDIHSDEVKSKLKGHQKKITGLAFSLSMNVLVSSGADAQLCIWSIDGWDKKKSKYIQPPANHSRALVGDTSVQFHNDQTHLLVVQQSQLSIYDENLECLRSWNPRDALTAPVSSAIYSCDGLLVYAGFCDGAIGVFETGSLRLRCRILLSAYVPSSISSGGSVYPMVVAAHPLEPNQIAVGMSDGEVHVLEPLKADRKWGVAHPQDNGAHPNFGDLFDDFFLEDFFNEV</sequence>
<dbReference type="Pfam" id="PF00069">
    <property type="entry name" value="Pkinase"/>
    <property type="match status" value="1"/>
</dbReference>
<evidence type="ECO:0000256" key="4">
    <source>
        <dbReference type="ARBA" id="ARBA00022840"/>
    </source>
</evidence>
<feature type="repeat" description="WD" evidence="5">
    <location>
        <begin position="646"/>
        <end position="680"/>
    </location>
</feature>
<evidence type="ECO:0000313" key="9">
    <source>
        <dbReference type="EnsemblPlants" id="TraesCS7B02G462600.1"/>
    </source>
</evidence>
<dbReference type="SMR" id="A0A3B6SQ30"/>
<evidence type="ECO:0000256" key="5">
    <source>
        <dbReference type="PROSITE-ProRule" id="PRU00221"/>
    </source>
</evidence>
<dbReference type="RefSeq" id="XP_044433444.1">
    <property type="nucleotide sequence ID" value="XM_044577509.1"/>
</dbReference>
<dbReference type="SUPFAM" id="SSF49354">
    <property type="entry name" value="PapD-like"/>
    <property type="match status" value="1"/>
</dbReference>
<name>A0A3B6SQ30_WHEAT</name>
<reference evidence="9" key="2">
    <citation type="submission" date="2018-10" db="UniProtKB">
        <authorList>
            <consortium name="EnsemblPlants"/>
        </authorList>
    </citation>
    <scope>IDENTIFICATION</scope>
</reference>
<reference evidence="9" key="1">
    <citation type="submission" date="2018-08" db="EMBL/GenBank/DDBJ databases">
        <authorList>
            <person name="Rossello M."/>
        </authorList>
    </citation>
    <scope>NUCLEOTIDE SEQUENCE [LARGE SCALE GENOMIC DNA]</scope>
    <source>
        <strain evidence="9">cv. Chinese Spring</strain>
    </source>
</reference>
<dbReference type="SMART" id="SM00220">
    <property type="entry name" value="S_TKc"/>
    <property type="match status" value="1"/>
</dbReference>
<evidence type="ECO:0000256" key="3">
    <source>
        <dbReference type="ARBA" id="ARBA00022777"/>
    </source>
</evidence>
<dbReference type="PaxDb" id="4565-Traes_7BL_756A86226.1"/>
<dbReference type="InterPro" id="IPR036322">
    <property type="entry name" value="WD40_repeat_dom_sf"/>
</dbReference>
<feature type="binding site" evidence="6">
    <location>
        <position position="58"/>
    </location>
    <ligand>
        <name>ATP</name>
        <dbReference type="ChEBI" id="CHEBI:30616"/>
    </ligand>
</feature>
<dbReference type="OrthoDB" id="782538at2759"/>
<feature type="domain" description="Protein kinase" evidence="7">
    <location>
        <begin position="31"/>
        <end position="302"/>
    </location>
</feature>
<dbReference type="Gramene" id="TraesCS7B03G1244600.1">
    <property type="protein sequence ID" value="TraesCS7B03G1244600.1.CDS"/>
    <property type="gene ID" value="TraesCS7B03G1244600"/>
</dbReference>
<dbReference type="Gene3D" id="3.30.200.20">
    <property type="entry name" value="Phosphorylase Kinase, domain 1"/>
    <property type="match status" value="1"/>
</dbReference>
<evidence type="ECO:0000259" key="8">
    <source>
        <dbReference type="PROSITE" id="PS50202"/>
    </source>
</evidence>
<dbReference type="RefSeq" id="XP_044433442.1">
    <property type="nucleotide sequence ID" value="XM_044577507.1"/>
</dbReference>
<keyword evidence="4 6" id="KW-0067">ATP-binding</keyword>
<dbReference type="Gene3D" id="2.130.10.10">
    <property type="entry name" value="YVTN repeat-like/Quinoprotein amine dehydrogenase"/>
    <property type="match status" value="1"/>
</dbReference>
<dbReference type="FunFam" id="1.10.510.10:FF:000870">
    <property type="entry name" value="OSJNBa0016N04.16-like protein"/>
    <property type="match status" value="1"/>
</dbReference>
<dbReference type="GeneID" id="123159693"/>
<feature type="domain" description="MSP" evidence="8">
    <location>
        <begin position="330"/>
        <end position="448"/>
    </location>
</feature>
<dbReference type="InterPro" id="IPR001680">
    <property type="entry name" value="WD40_rpt"/>
</dbReference>
<dbReference type="PROSITE" id="PS00108">
    <property type="entry name" value="PROTEIN_KINASE_ST"/>
    <property type="match status" value="1"/>
</dbReference>
<dbReference type="InterPro" id="IPR008271">
    <property type="entry name" value="Ser/Thr_kinase_AS"/>
</dbReference>
<dbReference type="InterPro" id="IPR013783">
    <property type="entry name" value="Ig-like_fold"/>
</dbReference>
<dbReference type="PROSITE" id="PS50202">
    <property type="entry name" value="MSP"/>
    <property type="match status" value="1"/>
</dbReference>
<accession>A0A3B6SQ30</accession>
<dbReference type="GO" id="GO:0005524">
    <property type="term" value="F:ATP binding"/>
    <property type="evidence" value="ECO:0007669"/>
    <property type="project" value="UniProtKB-UniRule"/>
</dbReference>
<organism evidence="9">
    <name type="scientific">Triticum aestivum</name>
    <name type="common">Wheat</name>
    <dbReference type="NCBI Taxonomy" id="4565"/>
    <lineage>
        <taxon>Eukaryota</taxon>
        <taxon>Viridiplantae</taxon>
        <taxon>Streptophyta</taxon>
        <taxon>Embryophyta</taxon>
        <taxon>Tracheophyta</taxon>
        <taxon>Spermatophyta</taxon>
        <taxon>Magnoliopsida</taxon>
        <taxon>Liliopsida</taxon>
        <taxon>Poales</taxon>
        <taxon>Poaceae</taxon>
        <taxon>BOP clade</taxon>
        <taxon>Pooideae</taxon>
        <taxon>Triticodae</taxon>
        <taxon>Triticeae</taxon>
        <taxon>Triticinae</taxon>
        <taxon>Triticum</taxon>
    </lineage>
</organism>
<keyword evidence="2 6" id="KW-0547">Nucleotide-binding</keyword>
<evidence type="ECO:0000259" key="7">
    <source>
        <dbReference type="PROSITE" id="PS50011"/>
    </source>
</evidence>
<dbReference type="STRING" id="4565.A0A3B6SQ30"/>
<dbReference type="InterPro" id="IPR015943">
    <property type="entry name" value="WD40/YVTN_repeat-like_dom_sf"/>
</dbReference>
<dbReference type="InterPro" id="IPR027728">
    <property type="entry name" value="Topless_fam"/>
</dbReference>
<dbReference type="Gramene" id="TraesLDM7B03G04261340.2">
    <property type="protein sequence ID" value="TraesLDM7B03G04261340.2"/>
    <property type="gene ID" value="TraesLDM7B03G04261340"/>
</dbReference>
<dbReference type="SUPFAM" id="SSF56112">
    <property type="entry name" value="Protein kinase-like (PK-like)"/>
    <property type="match status" value="1"/>
</dbReference>
<dbReference type="InterPro" id="IPR000719">
    <property type="entry name" value="Prot_kinase_dom"/>
</dbReference>
<keyword evidence="3" id="KW-0418">Kinase</keyword>
<dbReference type="Gene3D" id="2.60.40.10">
    <property type="entry name" value="Immunoglobulins"/>
    <property type="match status" value="1"/>
</dbReference>
<evidence type="ECO:0008006" key="11">
    <source>
        <dbReference type="Google" id="ProtNLM"/>
    </source>
</evidence>
<dbReference type="Proteomes" id="UP000019116">
    <property type="component" value="Chromosome 7B"/>
</dbReference>
<protein>
    <recommendedName>
        <fullName evidence="11">Protein kinase domain-containing protein</fullName>
    </recommendedName>
</protein>
<dbReference type="PROSITE" id="PS50294">
    <property type="entry name" value="WD_REPEATS_REGION"/>
    <property type="match status" value="1"/>
</dbReference>
<evidence type="ECO:0000313" key="10">
    <source>
        <dbReference type="Proteomes" id="UP000019116"/>
    </source>
</evidence>
<evidence type="ECO:0000256" key="2">
    <source>
        <dbReference type="ARBA" id="ARBA00022741"/>
    </source>
</evidence>
<keyword evidence="10" id="KW-1185">Reference proteome</keyword>
<dbReference type="Gramene" id="TraesCS7B02G462600.1">
    <property type="protein sequence ID" value="TraesCS7B02G462600.1"/>
    <property type="gene ID" value="TraesCS7B02G462600"/>
</dbReference>
<dbReference type="Pfam" id="PF00400">
    <property type="entry name" value="WD40"/>
    <property type="match status" value="1"/>
</dbReference>
<dbReference type="Gramene" id="TraesLDM7B03G04261340.1">
    <property type="protein sequence ID" value="TraesLDM7B03G04261340.1"/>
    <property type="gene ID" value="TraesLDM7B03G04261340"/>
</dbReference>
<dbReference type="Gene3D" id="1.10.510.10">
    <property type="entry name" value="Transferase(Phosphotransferase) domain 1"/>
    <property type="match status" value="1"/>
</dbReference>
<gene>
    <name evidence="9" type="primary">LOC123159693</name>
</gene>
<dbReference type="RefSeq" id="XP_044433446.1">
    <property type="nucleotide sequence ID" value="XM_044577511.1"/>
</dbReference>
<dbReference type="InterPro" id="IPR017441">
    <property type="entry name" value="Protein_kinase_ATP_BS"/>
</dbReference>
<dbReference type="InterPro" id="IPR011009">
    <property type="entry name" value="Kinase-like_dom_sf"/>
</dbReference>
<dbReference type="PROSITE" id="PS50082">
    <property type="entry name" value="WD_REPEATS_2"/>
    <property type="match status" value="1"/>
</dbReference>
<dbReference type="GO" id="GO:0004672">
    <property type="term" value="F:protein kinase activity"/>
    <property type="evidence" value="ECO:0007669"/>
    <property type="project" value="InterPro"/>
</dbReference>
<dbReference type="PANTHER" id="PTHR44083">
    <property type="entry name" value="TOPLESS-RELATED PROTEIN 1-RELATED"/>
    <property type="match status" value="1"/>
</dbReference>
<dbReference type="Pfam" id="PF00635">
    <property type="entry name" value="Motile_Sperm"/>
    <property type="match status" value="1"/>
</dbReference>
<evidence type="ECO:0000256" key="1">
    <source>
        <dbReference type="ARBA" id="ARBA00022679"/>
    </source>
</evidence>